<gene>
    <name evidence="3" type="ORF">PBRA_001483</name>
</gene>
<organism evidence="3 4">
    <name type="scientific">Plasmodiophora brassicae</name>
    <name type="common">Clubroot disease agent</name>
    <dbReference type="NCBI Taxonomy" id="37360"/>
    <lineage>
        <taxon>Eukaryota</taxon>
        <taxon>Sar</taxon>
        <taxon>Rhizaria</taxon>
        <taxon>Endomyxa</taxon>
        <taxon>Phytomyxea</taxon>
        <taxon>Plasmodiophorida</taxon>
        <taxon>Plasmodiophoridae</taxon>
        <taxon>Plasmodiophora</taxon>
    </lineage>
</organism>
<name>A0A0G4IZ69_PLABS</name>
<dbReference type="GO" id="GO:0002143">
    <property type="term" value="P:tRNA wobble position uridine thiolation"/>
    <property type="evidence" value="ECO:0007669"/>
    <property type="project" value="TreeGrafter"/>
</dbReference>
<proteinExistence type="predicted"/>
<sequence>MRAVFFQAARGCTVVMDAGELACANCGAAGVAVQGDRPLCGACLEALILRKFRQTLRASRLPRGARIVVGHGASTCSTVLTELLARSVQSDDALSVTVVSAGDVPVQTMPRDWTHCSIPVRDDERQGLCGNDVFEWRRGRVLRELIDKAHYDNAVAVLLGDCSDRIACEMLSCIATKGRALGAVERSQPLCDVDGIRVIRPMIHLTRQQIHAWCRHRGLAIREPDTGLSGVRQMTSEFLCRLQATFPACVSNIIRTSAKLERPKSSTPCRRCFDPLPDSASTVCPACTHQGIDLPMNTDDPR</sequence>
<reference evidence="3 4" key="1">
    <citation type="submission" date="2015-02" db="EMBL/GenBank/DDBJ databases">
        <authorList>
            <person name="Chooi Y.-H."/>
        </authorList>
    </citation>
    <scope>NUCLEOTIDE SEQUENCE [LARGE SCALE GENOMIC DNA]</scope>
    <source>
        <strain evidence="3">E3</strain>
    </source>
</reference>
<dbReference type="EMBL" id="CDSF01000101">
    <property type="protein sequence ID" value="CEP00429.1"/>
    <property type="molecule type" value="Genomic_DNA"/>
</dbReference>
<keyword evidence="1" id="KW-0963">Cytoplasm</keyword>
<evidence type="ECO:0000313" key="4">
    <source>
        <dbReference type="Proteomes" id="UP000039324"/>
    </source>
</evidence>
<evidence type="ECO:0008006" key="5">
    <source>
        <dbReference type="Google" id="ProtNLM"/>
    </source>
</evidence>
<dbReference type="PANTHER" id="PTHR20882">
    <property type="entry name" value="CYTOPLASMIC TRNA 2-THIOLATION PROTEIN 2"/>
    <property type="match status" value="1"/>
</dbReference>
<evidence type="ECO:0000256" key="1">
    <source>
        <dbReference type="ARBA" id="ARBA00022490"/>
    </source>
</evidence>
<dbReference type="InterPro" id="IPR019407">
    <property type="entry name" value="CTU2"/>
</dbReference>
<dbReference type="Gene3D" id="3.40.50.620">
    <property type="entry name" value="HUPs"/>
    <property type="match status" value="1"/>
</dbReference>
<keyword evidence="2" id="KW-0819">tRNA processing</keyword>
<dbReference type="InterPro" id="IPR014729">
    <property type="entry name" value="Rossmann-like_a/b/a_fold"/>
</dbReference>
<evidence type="ECO:0000256" key="2">
    <source>
        <dbReference type="ARBA" id="ARBA00022694"/>
    </source>
</evidence>
<dbReference type="GO" id="GO:0000049">
    <property type="term" value="F:tRNA binding"/>
    <property type="evidence" value="ECO:0007669"/>
    <property type="project" value="InterPro"/>
</dbReference>
<dbReference type="GO" id="GO:0005829">
    <property type="term" value="C:cytosol"/>
    <property type="evidence" value="ECO:0007669"/>
    <property type="project" value="TreeGrafter"/>
</dbReference>
<dbReference type="Proteomes" id="UP000039324">
    <property type="component" value="Unassembled WGS sequence"/>
</dbReference>
<accession>A0A0G4IZ69</accession>
<dbReference type="AlphaFoldDB" id="A0A0G4IZ69"/>
<evidence type="ECO:0000313" key="3">
    <source>
        <dbReference type="EMBL" id="CEP00429.1"/>
    </source>
</evidence>
<dbReference type="PANTHER" id="PTHR20882:SF14">
    <property type="entry name" value="CYTOPLASMIC TRNA 2-THIOLATION PROTEIN 2"/>
    <property type="match status" value="1"/>
</dbReference>
<keyword evidence="4" id="KW-1185">Reference proteome</keyword>
<dbReference type="GO" id="GO:0016783">
    <property type="term" value="F:sulfurtransferase activity"/>
    <property type="evidence" value="ECO:0007669"/>
    <property type="project" value="TreeGrafter"/>
</dbReference>
<dbReference type="SUPFAM" id="SSF52402">
    <property type="entry name" value="Adenine nucleotide alpha hydrolases-like"/>
    <property type="match status" value="1"/>
</dbReference>
<protein>
    <recommendedName>
        <fullName evidence="5">Cytoplasmic tRNA 2-thiolation protein 2</fullName>
    </recommendedName>
</protein>
<dbReference type="Pfam" id="PF10288">
    <property type="entry name" value="CTU2"/>
    <property type="match status" value="1"/>
</dbReference>
<dbReference type="STRING" id="37360.A0A0G4IZ69"/>
<dbReference type="OrthoDB" id="25129at2759"/>